<sequence length="96" mass="11003">MDGDGLLPQPQFRYRRMVSLIPDSVVNVSLVLIIYIHGSNVPKLVQFDRLESEAAGQVFFSFSSPSSSLRRLSEYSYISVFVDFGYRRFFTLQILS</sequence>
<comment type="caution">
    <text evidence="1">The sequence shown here is derived from an EMBL/GenBank/DDBJ whole genome shotgun (WGS) entry which is preliminary data.</text>
</comment>
<proteinExistence type="predicted"/>
<evidence type="ECO:0000313" key="2">
    <source>
        <dbReference type="Proteomes" id="UP000499080"/>
    </source>
</evidence>
<gene>
    <name evidence="1" type="ORF">AVEN_158135_1</name>
</gene>
<accession>A0A4Y2Q3U5</accession>
<name>A0A4Y2Q3U5_ARAVE</name>
<dbReference type="Proteomes" id="UP000499080">
    <property type="component" value="Unassembled WGS sequence"/>
</dbReference>
<dbReference type="AlphaFoldDB" id="A0A4Y2Q3U5"/>
<organism evidence="1 2">
    <name type="scientific">Araneus ventricosus</name>
    <name type="common">Orbweaver spider</name>
    <name type="synonym">Epeira ventricosa</name>
    <dbReference type="NCBI Taxonomy" id="182803"/>
    <lineage>
        <taxon>Eukaryota</taxon>
        <taxon>Metazoa</taxon>
        <taxon>Ecdysozoa</taxon>
        <taxon>Arthropoda</taxon>
        <taxon>Chelicerata</taxon>
        <taxon>Arachnida</taxon>
        <taxon>Araneae</taxon>
        <taxon>Araneomorphae</taxon>
        <taxon>Entelegynae</taxon>
        <taxon>Araneoidea</taxon>
        <taxon>Araneidae</taxon>
        <taxon>Araneus</taxon>
    </lineage>
</organism>
<protein>
    <submittedName>
        <fullName evidence="1">Uncharacterized protein</fullName>
    </submittedName>
</protein>
<dbReference type="EMBL" id="BGPR01012767">
    <property type="protein sequence ID" value="GBN57560.1"/>
    <property type="molecule type" value="Genomic_DNA"/>
</dbReference>
<reference evidence="1 2" key="1">
    <citation type="journal article" date="2019" name="Sci. Rep.">
        <title>Orb-weaving spider Araneus ventricosus genome elucidates the spidroin gene catalogue.</title>
        <authorList>
            <person name="Kono N."/>
            <person name="Nakamura H."/>
            <person name="Ohtoshi R."/>
            <person name="Moran D.A.P."/>
            <person name="Shinohara A."/>
            <person name="Yoshida Y."/>
            <person name="Fujiwara M."/>
            <person name="Mori M."/>
            <person name="Tomita M."/>
            <person name="Arakawa K."/>
        </authorList>
    </citation>
    <scope>NUCLEOTIDE SEQUENCE [LARGE SCALE GENOMIC DNA]</scope>
</reference>
<evidence type="ECO:0000313" key="1">
    <source>
        <dbReference type="EMBL" id="GBN57560.1"/>
    </source>
</evidence>
<keyword evidence="2" id="KW-1185">Reference proteome</keyword>